<evidence type="ECO:0000313" key="1">
    <source>
        <dbReference type="EMBL" id="KAL2821548.1"/>
    </source>
</evidence>
<evidence type="ECO:0000313" key="2">
    <source>
        <dbReference type="Proteomes" id="UP001610334"/>
    </source>
</evidence>
<protein>
    <recommendedName>
        <fullName evidence="3">F-box domain-containing protein</fullName>
    </recommendedName>
</protein>
<name>A0ABR4I3W1_9EURO</name>
<evidence type="ECO:0008006" key="3">
    <source>
        <dbReference type="Google" id="ProtNLM"/>
    </source>
</evidence>
<reference evidence="1 2" key="1">
    <citation type="submission" date="2024-07" db="EMBL/GenBank/DDBJ databases">
        <title>Section-level genome sequencing and comparative genomics of Aspergillus sections Usti and Cavernicolus.</title>
        <authorList>
            <consortium name="Lawrence Berkeley National Laboratory"/>
            <person name="Nybo J.L."/>
            <person name="Vesth T.C."/>
            <person name="Theobald S."/>
            <person name="Frisvad J.C."/>
            <person name="Larsen T.O."/>
            <person name="Kjaerboelling I."/>
            <person name="Rothschild-Mancinelli K."/>
            <person name="Lyhne E.K."/>
            <person name="Kogle M.E."/>
            <person name="Barry K."/>
            <person name="Clum A."/>
            <person name="Na H."/>
            <person name="Ledsgaard L."/>
            <person name="Lin J."/>
            <person name="Lipzen A."/>
            <person name="Kuo A."/>
            <person name="Riley R."/>
            <person name="Mondo S."/>
            <person name="Labutti K."/>
            <person name="Haridas S."/>
            <person name="Pangalinan J."/>
            <person name="Salamov A.A."/>
            <person name="Simmons B.A."/>
            <person name="Magnuson J.K."/>
            <person name="Chen J."/>
            <person name="Drula E."/>
            <person name="Henrissat B."/>
            <person name="Wiebenga A."/>
            <person name="Lubbers R.J."/>
            <person name="Gomes A.C."/>
            <person name="Makela M.R."/>
            <person name="Stajich J."/>
            <person name="Grigoriev I.V."/>
            <person name="Mortensen U.H."/>
            <person name="De Vries R.P."/>
            <person name="Baker S.E."/>
            <person name="Andersen M.R."/>
        </authorList>
    </citation>
    <scope>NUCLEOTIDE SEQUENCE [LARGE SCALE GENOMIC DNA]</scope>
    <source>
        <strain evidence="1 2">CBS 588.65</strain>
    </source>
</reference>
<proteinExistence type="predicted"/>
<gene>
    <name evidence="1" type="ORF">BJX63DRAFT_442948</name>
</gene>
<organism evidence="1 2">
    <name type="scientific">Aspergillus granulosus</name>
    <dbReference type="NCBI Taxonomy" id="176169"/>
    <lineage>
        <taxon>Eukaryota</taxon>
        <taxon>Fungi</taxon>
        <taxon>Dikarya</taxon>
        <taxon>Ascomycota</taxon>
        <taxon>Pezizomycotina</taxon>
        <taxon>Eurotiomycetes</taxon>
        <taxon>Eurotiomycetidae</taxon>
        <taxon>Eurotiales</taxon>
        <taxon>Aspergillaceae</taxon>
        <taxon>Aspergillus</taxon>
        <taxon>Aspergillus subgen. Nidulantes</taxon>
    </lineage>
</organism>
<accession>A0ABR4I3W1</accession>
<dbReference type="Proteomes" id="UP001610334">
    <property type="component" value="Unassembled WGS sequence"/>
</dbReference>
<sequence length="605" mass="69323">MALFLHSLPPEVLLIVTDILASEHLPSLHAFSLASKSCCAIAKSNRFRNIHFETIAENRLFVDIERWEGILQRHNAYPSVHRLTVHGFIPLTKYNDPSYTETPDIPLYFQRSCPGEDEWTDLDSRYSNVLYPGPKPADLETMTAWEPLARFIKKLSGLRDLHWTAWAAFPPCILEVLHQDLPKCRIHLRSSTLKHLYGSLPLPAGYESYEYALATSPSLSSLAFRMGNFQNAAVCTERAVLRMAAGLAPNLTQVYMQYVNQFPLIYDDTELKPPRAHLFTKPPAYPSRLRSLTLHGPTPESTETWYEYTPFSNLTTFQLHCDYKYDLLSKLSTYDFHSLKSLVLRFTDNIAPRCRYGFVAHLDTNPDSFLTKLPPLESLLISAPWAEQPLGIPFEHHGTKLRKLGLLLSLPPRRPGRKPHIALNQINQIKAHCRYLRHLTIRIPRAQGDAHEVEIYRALDIASLSSLTIELDCTALNDDIKPTLLNLAIDEKLVRSIFSTVTNSSSPSSLLQTLRVEVFMNTPYGELEVFHALMRETIWEAFRAPDGIFVHESLRDKRDTWRKRIAVADDWMGDVPAEKEFRELWPSRGGHWMQDWHSFPLQLTC</sequence>
<comment type="caution">
    <text evidence="1">The sequence shown here is derived from an EMBL/GenBank/DDBJ whole genome shotgun (WGS) entry which is preliminary data.</text>
</comment>
<keyword evidence="2" id="KW-1185">Reference proteome</keyword>
<dbReference type="EMBL" id="JBFXLT010000004">
    <property type="protein sequence ID" value="KAL2821548.1"/>
    <property type="molecule type" value="Genomic_DNA"/>
</dbReference>